<gene>
    <name evidence="1" type="ORF">POCTA_138.1.T1240028</name>
</gene>
<dbReference type="EMBL" id="CAJJDP010000124">
    <property type="protein sequence ID" value="CAD8201311.1"/>
    <property type="molecule type" value="Genomic_DNA"/>
</dbReference>
<proteinExistence type="predicted"/>
<protein>
    <submittedName>
        <fullName evidence="1">Uncharacterized protein</fullName>
    </submittedName>
</protein>
<keyword evidence="2" id="KW-1185">Reference proteome</keyword>
<dbReference type="Proteomes" id="UP000683925">
    <property type="component" value="Unassembled WGS sequence"/>
</dbReference>
<organism evidence="1 2">
    <name type="scientific">Paramecium octaurelia</name>
    <dbReference type="NCBI Taxonomy" id="43137"/>
    <lineage>
        <taxon>Eukaryota</taxon>
        <taxon>Sar</taxon>
        <taxon>Alveolata</taxon>
        <taxon>Ciliophora</taxon>
        <taxon>Intramacronucleata</taxon>
        <taxon>Oligohymenophorea</taxon>
        <taxon>Peniculida</taxon>
        <taxon>Parameciidae</taxon>
        <taxon>Paramecium</taxon>
    </lineage>
</organism>
<accession>A0A8S1XJF9</accession>
<comment type="caution">
    <text evidence="1">The sequence shown here is derived from an EMBL/GenBank/DDBJ whole genome shotgun (WGS) entry which is preliminary data.</text>
</comment>
<evidence type="ECO:0000313" key="1">
    <source>
        <dbReference type="EMBL" id="CAD8201311.1"/>
    </source>
</evidence>
<evidence type="ECO:0000313" key="2">
    <source>
        <dbReference type="Proteomes" id="UP000683925"/>
    </source>
</evidence>
<reference evidence="1" key="1">
    <citation type="submission" date="2021-01" db="EMBL/GenBank/DDBJ databases">
        <authorList>
            <consortium name="Genoscope - CEA"/>
            <person name="William W."/>
        </authorList>
    </citation>
    <scope>NUCLEOTIDE SEQUENCE</scope>
</reference>
<name>A0A8S1XJF9_PAROT</name>
<dbReference type="AlphaFoldDB" id="A0A8S1XJF9"/>
<sequence>MTVVNIIVRGRTNLKPRQQKKIEKFEQIKKRATRPKLQININTQYLENIVDLFPQALKNYINAKSLKRLQ</sequence>